<dbReference type="GO" id="GO:0008745">
    <property type="term" value="F:N-acetylmuramoyl-L-alanine amidase activity"/>
    <property type="evidence" value="ECO:0007669"/>
    <property type="project" value="UniProtKB-EC"/>
</dbReference>
<feature type="domain" description="MurNAc-LAA" evidence="4">
    <location>
        <begin position="396"/>
        <end position="557"/>
    </location>
</feature>
<dbReference type="InterPro" id="IPR018392">
    <property type="entry name" value="LysM"/>
</dbReference>
<comment type="catalytic activity">
    <reaction evidence="1">
        <text>Hydrolyzes the link between N-acetylmuramoyl residues and L-amino acid residues in certain cell-wall glycopeptides.</text>
        <dbReference type="EC" id="3.5.1.28"/>
    </reaction>
</comment>
<proteinExistence type="predicted"/>
<evidence type="ECO:0000313" key="6">
    <source>
        <dbReference type="Proteomes" id="UP000648239"/>
    </source>
</evidence>
<dbReference type="SUPFAM" id="SSF53187">
    <property type="entry name" value="Zn-dependent exopeptidases"/>
    <property type="match status" value="1"/>
</dbReference>
<dbReference type="Gene3D" id="3.40.630.40">
    <property type="entry name" value="Zn-dependent exopeptidases"/>
    <property type="match status" value="1"/>
</dbReference>
<keyword evidence="3" id="KW-0378">Hydrolase</keyword>
<dbReference type="Proteomes" id="UP000648239">
    <property type="component" value="Unassembled WGS sequence"/>
</dbReference>
<dbReference type="Pfam" id="PF01520">
    <property type="entry name" value="Amidase_3"/>
    <property type="match status" value="1"/>
</dbReference>
<dbReference type="CDD" id="cd02696">
    <property type="entry name" value="MurNAc-LAA"/>
    <property type="match status" value="1"/>
</dbReference>
<evidence type="ECO:0000256" key="3">
    <source>
        <dbReference type="ARBA" id="ARBA00022801"/>
    </source>
</evidence>
<dbReference type="PANTHER" id="PTHR30404:SF0">
    <property type="entry name" value="N-ACETYLMURAMOYL-L-ALANINE AMIDASE AMIC"/>
    <property type="match status" value="1"/>
</dbReference>
<sequence>MAGFCLCLTPGTVSAYATEDRIVLNSELSVLVRDGRDLFLEVRPGQPTTYEGLAERFAGNRRLAAEISAANDHEPPDRAERLVLAFHLLHDDFRALVLRNLFPNDRPTQEGWFHTVRRGAVPTAGEGMWQLAVWFTGDGDRFDELMAVNGLTTPELQPGQTIRIPPKLLHRSLRESAVSDDGSLVYGSDRQGPYAGYRLKAGEAMYSSVVVRFTGRTRAENVVQLAGELAARSGISDMGDIPVGYVIKIPYSELTPEFLPPTHPRRKEAEADRIERAEALAEAPVPVTVGGLEGVLVIIDPGHGGRDTGAIKYGLTEHEYVYDVACRLRRILQERTAARVELTLKDRKTGYKPSRGDRIKSNRQGEILTHPPFLAKKEGEARIGVNLRWYLANSLYRNALKTGTDKNKVVFLSLHADSRHPSLRGAMIYVPGARYRTRTYGVSGAAYAPFREVKEKPTISFGKNQRVRSEAVSRELAADILKGFRRQGLEIPKTKPVRDSIIRSKGRRWLPAVLRGNQVPTKVLVEMLNLSNKQDADVLEKARNREKLATALADGILTHFGEKPL</sequence>
<reference evidence="5 6" key="1">
    <citation type="submission" date="2020-08" db="EMBL/GenBank/DDBJ databases">
        <title>Acidobacteriota in marine sediments use diverse sulfur dissimilation pathways.</title>
        <authorList>
            <person name="Wasmund K."/>
        </authorList>
    </citation>
    <scope>NUCLEOTIDE SEQUENCE [LARGE SCALE GENOMIC DNA]</scope>
    <source>
        <strain evidence="5">MAG AM4</strain>
    </source>
</reference>
<organism evidence="5 6">
    <name type="scientific">Candidatus Polarisedimenticola svalbardensis</name>
    <dbReference type="NCBI Taxonomy" id="2886004"/>
    <lineage>
        <taxon>Bacteria</taxon>
        <taxon>Pseudomonadati</taxon>
        <taxon>Acidobacteriota</taxon>
        <taxon>Candidatus Polarisedimenticolia</taxon>
        <taxon>Candidatus Polarisedimenticolales</taxon>
        <taxon>Candidatus Polarisedimenticolaceae</taxon>
        <taxon>Candidatus Polarisedimenticola</taxon>
    </lineage>
</organism>
<name>A0A8J6XYN0_9BACT</name>
<dbReference type="InterPro" id="IPR002508">
    <property type="entry name" value="MurNAc-LAA_cat"/>
</dbReference>
<evidence type="ECO:0000256" key="2">
    <source>
        <dbReference type="ARBA" id="ARBA00011901"/>
    </source>
</evidence>
<dbReference type="SMART" id="SM00646">
    <property type="entry name" value="Ami_3"/>
    <property type="match status" value="1"/>
</dbReference>
<dbReference type="EMBL" id="JACXWD010000014">
    <property type="protein sequence ID" value="MBD3867705.1"/>
    <property type="molecule type" value="Genomic_DNA"/>
</dbReference>
<gene>
    <name evidence="5" type="ORF">IFK94_06245</name>
</gene>
<evidence type="ECO:0000259" key="4">
    <source>
        <dbReference type="SMART" id="SM00646"/>
    </source>
</evidence>
<dbReference type="InterPro" id="IPR050695">
    <property type="entry name" value="N-acetylmuramoyl_amidase_3"/>
</dbReference>
<dbReference type="GO" id="GO:0030288">
    <property type="term" value="C:outer membrane-bounded periplasmic space"/>
    <property type="evidence" value="ECO:0007669"/>
    <property type="project" value="TreeGrafter"/>
</dbReference>
<dbReference type="EC" id="3.5.1.28" evidence="2"/>
<comment type="caution">
    <text evidence="5">The sequence shown here is derived from an EMBL/GenBank/DDBJ whole genome shotgun (WGS) entry which is preliminary data.</text>
</comment>
<dbReference type="GO" id="GO:0009253">
    <property type="term" value="P:peptidoglycan catabolic process"/>
    <property type="evidence" value="ECO:0007669"/>
    <property type="project" value="InterPro"/>
</dbReference>
<dbReference type="PANTHER" id="PTHR30404">
    <property type="entry name" value="N-ACETYLMURAMOYL-L-ALANINE AMIDASE"/>
    <property type="match status" value="1"/>
</dbReference>
<accession>A0A8J6XYN0</accession>
<dbReference type="Pfam" id="PF01476">
    <property type="entry name" value="LysM"/>
    <property type="match status" value="1"/>
</dbReference>
<evidence type="ECO:0000313" key="5">
    <source>
        <dbReference type="EMBL" id="MBD3867705.1"/>
    </source>
</evidence>
<protein>
    <recommendedName>
        <fullName evidence="2">N-acetylmuramoyl-L-alanine amidase</fullName>
        <ecNumber evidence="2">3.5.1.28</ecNumber>
    </recommendedName>
</protein>
<evidence type="ECO:0000256" key="1">
    <source>
        <dbReference type="ARBA" id="ARBA00001561"/>
    </source>
</evidence>
<dbReference type="Gene3D" id="3.10.350.10">
    <property type="entry name" value="LysM domain"/>
    <property type="match status" value="1"/>
</dbReference>
<dbReference type="InterPro" id="IPR036779">
    <property type="entry name" value="LysM_dom_sf"/>
</dbReference>
<dbReference type="AlphaFoldDB" id="A0A8J6XYN0"/>